<evidence type="ECO:0000313" key="2">
    <source>
        <dbReference type="Proteomes" id="UP000345637"/>
    </source>
</evidence>
<dbReference type="EMBL" id="CAADJE010000023">
    <property type="protein sequence ID" value="VFS67727.1"/>
    <property type="molecule type" value="Genomic_DNA"/>
</dbReference>
<dbReference type="Proteomes" id="UP000345637">
    <property type="component" value="Unassembled WGS sequence"/>
</dbReference>
<accession>A0A485B1Q8</accession>
<proteinExistence type="predicted"/>
<dbReference type="GO" id="GO:0005996">
    <property type="term" value="P:monosaccharide metabolic process"/>
    <property type="evidence" value="ECO:0007669"/>
    <property type="project" value="InterPro"/>
</dbReference>
<dbReference type="AlphaFoldDB" id="A0A485B1Q8"/>
<sequence length="143" mass="16605">MVILQKMLGYINIEKALLMSCPDDFDNTIAREYRSLLAESTGVEYVAREDFYAQAKSSDTLLVCRLRRNPPLCQYSAHRRSDATVTWEKENVFFSRHRHKTAARESDLGRIAYRLTAHQGRGKQKFLRRERRVVRSVQSGVVP</sequence>
<dbReference type="InterPro" id="IPR023750">
    <property type="entry name" value="RbsD-like_sf"/>
</dbReference>
<gene>
    <name evidence="1" type="ORF">NCTC12998_03404</name>
</gene>
<name>A0A485B1Q8_RAOPL</name>
<dbReference type="GO" id="GO:0048029">
    <property type="term" value="F:monosaccharide binding"/>
    <property type="evidence" value="ECO:0007669"/>
    <property type="project" value="InterPro"/>
</dbReference>
<dbReference type="Gene3D" id="3.40.1650.10">
    <property type="entry name" value="RbsD-like domain"/>
    <property type="match status" value="1"/>
</dbReference>
<dbReference type="GO" id="GO:0016853">
    <property type="term" value="F:isomerase activity"/>
    <property type="evidence" value="ECO:0007669"/>
    <property type="project" value="InterPro"/>
</dbReference>
<organism evidence="1 2">
    <name type="scientific">Raoultella planticola</name>
    <name type="common">Klebsiella planticola</name>
    <dbReference type="NCBI Taxonomy" id="575"/>
    <lineage>
        <taxon>Bacteria</taxon>
        <taxon>Pseudomonadati</taxon>
        <taxon>Pseudomonadota</taxon>
        <taxon>Gammaproteobacteria</taxon>
        <taxon>Enterobacterales</taxon>
        <taxon>Enterobacteriaceae</taxon>
        <taxon>Klebsiella/Raoultella group</taxon>
        <taxon>Raoultella</taxon>
    </lineage>
</organism>
<protein>
    <submittedName>
        <fullName evidence="1">Uncharacterized protein</fullName>
    </submittedName>
</protein>
<evidence type="ECO:0000313" key="1">
    <source>
        <dbReference type="EMBL" id="VFS67727.1"/>
    </source>
</evidence>
<reference evidence="1 2" key="1">
    <citation type="submission" date="2019-03" db="EMBL/GenBank/DDBJ databases">
        <authorList>
            <consortium name="Pathogen Informatics"/>
        </authorList>
    </citation>
    <scope>NUCLEOTIDE SEQUENCE [LARGE SCALE GENOMIC DNA]</scope>
    <source>
        <strain evidence="1 2">NCTC12998</strain>
    </source>
</reference>